<dbReference type="Gene3D" id="1.10.486.10">
    <property type="entry name" value="PCRA, domain 4"/>
    <property type="match status" value="1"/>
</dbReference>
<gene>
    <name evidence="15" type="ORF">QP116_06355</name>
</gene>
<dbReference type="InterPro" id="IPR014017">
    <property type="entry name" value="DNA_helicase_UvrD-like_C"/>
</dbReference>
<evidence type="ECO:0000256" key="3">
    <source>
        <dbReference type="ARBA" id="ARBA00022801"/>
    </source>
</evidence>
<evidence type="ECO:0000256" key="7">
    <source>
        <dbReference type="ARBA" id="ARBA00034617"/>
    </source>
</evidence>
<dbReference type="Gene3D" id="1.10.10.160">
    <property type="match status" value="1"/>
</dbReference>
<dbReference type="GO" id="GO:0043138">
    <property type="term" value="F:3'-5' DNA helicase activity"/>
    <property type="evidence" value="ECO:0007669"/>
    <property type="project" value="UniProtKB-EC"/>
</dbReference>
<dbReference type="GO" id="GO:0005829">
    <property type="term" value="C:cytosol"/>
    <property type="evidence" value="ECO:0007669"/>
    <property type="project" value="TreeGrafter"/>
</dbReference>
<keyword evidence="4 10" id="KW-0347">Helicase</keyword>
<dbReference type="PANTHER" id="PTHR11070:SF69">
    <property type="entry name" value="ATP-DEPENDENT DNA HELICASE UVRD2"/>
    <property type="match status" value="1"/>
</dbReference>
<evidence type="ECO:0000313" key="15">
    <source>
        <dbReference type="EMBL" id="MDK6275358.1"/>
    </source>
</evidence>
<dbReference type="InterPro" id="IPR044876">
    <property type="entry name" value="HRDC_dom_sf"/>
</dbReference>
<dbReference type="InterPro" id="IPR027417">
    <property type="entry name" value="P-loop_NTPase"/>
</dbReference>
<dbReference type="RefSeq" id="WP_285333222.1">
    <property type="nucleotide sequence ID" value="NZ_JASODW010000006.1"/>
</dbReference>
<comment type="caution">
    <text evidence="15">The sequence shown here is derived from an EMBL/GenBank/DDBJ whole genome shotgun (WGS) entry which is preliminary data.</text>
</comment>
<dbReference type="PROSITE" id="PS50967">
    <property type="entry name" value="HRDC"/>
    <property type="match status" value="1"/>
</dbReference>
<dbReference type="EMBL" id="JASODW010000006">
    <property type="protein sequence ID" value="MDK6275358.1"/>
    <property type="molecule type" value="Genomic_DNA"/>
</dbReference>
<dbReference type="PROSITE" id="PS51217">
    <property type="entry name" value="UVRD_HELICASE_CTER"/>
    <property type="match status" value="1"/>
</dbReference>
<protein>
    <recommendedName>
        <fullName evidence="8">DNA 3'-5' helicase</fullName>
        <ecNumber evidence="8">5.6.2.4</ecNumber>
    </recommendedName>
</protein>
<evidence type="ECO:0000256" key="1">
    <source>
        <dbReference type="ARBA" id="ARBA00009922"/>
    </source>
</evidence>
<dbReference type="CDD" id="cd18807">
    <property type="entry name" value="SF1_C_UvrD"/>
    <property type="match status" value="1"/>
</dbReference>
<comment type="catalytic activity">
    <reaction evidence="9">
        <text>ATP + H2O = ADP + phosphate + H(+)</text>
        <dbReference type="Rhea" id="RHEA:13065"/>
        <dbReference type="ChEBI" id="CHEBI:15377"/>
        <dbReference type="ChEBI" id="CHEBI:15378"/>
        <dbReference type="ChEBI" id="CHEBI:30616"/>
        <dbReference type="ChEBI" id="CHEBI:43474"/>
        <dbReference type="ChEBI" id="CHEBI:456216"/>
        <dbReference type="EC" id="5.6.2.4"/>
    </reaction>
</comment>
<evidence type="ECO:0000313" key="16">
    <source>
        <dbReference type="Proteomes" id="UP001240483"/>
    </source>
</evidence>
<dbReference type="CDD" id="cd17932">
    <property type="entry name" value="DEXQc_UvrD"/>
    <property type="match status" value="1"/>
</dbReference>
<dbReference type="SMART" id="SM00341">
    <property type="entry name" value="HRDC"/>
    <property type="match status" value="1"/>
</dbReference>
<evidence type="ECO:0000259" key="14">
    <source>
        <dbReference type="PROSITE" id="PS51217"/>
    </source>
</evidence>
<dbReference type="InterPro" id="IPR002121">
    <property type="entry name" value="HRDC_dom"/>
</dbReference>
<organism evidence="15 16">
    <name type="scientific">Pseudoglutamicibacter cumminsii</name>
    <dbReference type="NCBI Taxonomy" id="156979"/>
    <lineage>
        <taxon>Bacteria</taxon>
        <taxon>Bacillati</taxon>
        <taxon>Actinomycetota</taxon>
        <taxon>Actinomycetes</taxon>
        <taxon>Micrococcales</taxon>
        <taxon>Micrococcaceae</taxon>
        <taxon>Pseudoglutamicibacter</taxon>
    </lineage>
</organism>
<evidence type="ECO:0000259" key="13">
    <source>
        <dbReference type="PROSITE" id="PS51198"/>
    </source>
</evidence>
<reference evidence="15" key="1">
    <citation type="submission" date="2023-05" db="EMBL/GenBank/DDBJ databases">
        <title>Cataloging the Phylogenetic Diversity of Human Bladder Bacteria.</title>
        <authorList>
            <person name="Du J."/>
        </authorList>
    </citation>
    <scope>NUCLEOTIDE SEQUENCE</scope>
    <source>
        <strain evidence="15">UMB9978</strain>
    </source>
</reference>
<dbReference type="InterPro" id="IPR014016">
    <property type="entry name" value="UvrD-like_ATP-bd"/>
</dbReference>
<proteinExistence type="inferred from homology"/>
<dbReference type="Gene3D" id="3.40.50.300">
    <property type="entry name" value="P-loop containing nucleotide triphosphate hydrolases"/>
    <property type="match status" value="3"/>
</dbReference>
<feature type="domain" description="UvrD-like helicase C-terminal" evidence="14">
    <location>
        <begin position="292"/>
        <end position="552"/>
    </location>
</feature>
<dbReference type="Pfam" id="PF00580">
    <property type="entry name" value="UvrD-helicase"/>
    <property type="match status" value="1"/>
</dbReference>
<evidence type="ECO:0000259" key="12">
    <source>
        <dbReference type="PROSITE" id="PS50967"/>
    </source>
</evidence>
<dbReference type="InterPro" id="IPR013986">
    <property type="entry name" value="DExx_box_DNA_helicase_dom_sf"/>
</dbReference>
<comment type="catalytic activity">
    <reaction evidence="7">
        <text>Couples ATP hydrolysis with the unwinding of duplex DNA by translocating in the 3'-5' direction.</text>
        <dbReference type="EC" id="5.6.2.4"/>
    </reaction>
</comment>
<evidence type="ECO:0000256" key="2">
    <source>
        <dbReference type="ARBA" id="ARBA00022741"/>
    </source>
</evidence>
<dbReference type="GO" id="GO:0003677">
    <property type="term" value="F:DNA binding"/>
    <property type="evidence" value="ECO:0007669"/>
    <property type="project" value="InterPro"/>
</dbReference>
<evidence type="ECO:0000256" key="9">
    <source>
        <dbReference type="ARBA" id="ARBA00048988"/>
    </source>
</evidence>
<keyword evidence="2 10" id="KW-0547">Nucleotide-binding</keyword>
<dbReference type="GO" id="GO:0000725">
    <property type="term" value="P:recombinational repair"/>
    <property type="evidence" value="ECO:0007669"/>
    <property type="project" value="TreeGrafter"/>
</dbReference>
<dbReference type="SUPFAM" id="SSF52540">
    <property type="entry name" value="P-loop containing nucleoside triphosphate hydrolases"/>
    <property type="match status" value="1"/>
</dbReference>
<dbReference type="InterPro" id="IPR010997">
    <property type="entry name" value="HRDC-like_sf"/>
</dbReference>
<accession>A0AAP4C6T0</accession>
<dbReference type="GO" id="GO:0016787">
    <property type="term" value="F:hydrolase activity"/>
    <property type="evidence" value="ECO:0007669"/>
    <property type="project" value="UniProtKB-UniRule"/>
</dbReference>
<keyword evidence="3 10" id="KW-0378">Hydrolase</keyword>
<dbReference type="AlphaFoldDB" id="A0AAP4C6T0"/>
<dbReference type="Pfam" id="PF00570">
    <property type="entry name" value="HRDC"/>
    <property type="match status" value="1"/>
</dbReference>
<dbReference type="EC" id="5.6.2.4" evidence="8"/>
<dbReference type="GO" id="GO:0005524">
    <property type="term" value="F:ATP binding"/>
    <property type="evidence" value="ECO:0007669"/>
    <property type="project" value="UniProtKB-UniRule"/>
</dbReference>
<evidence type="ECO:0000256" key="8">
    <source>
        <dbReference type="ARBA" id="ARBA00034808"/>
    </source>
</evidence>
<comment type="similarity">
    <text evidence="1">Belongs to the helicase family. UvrD subfamily.</text>
</comment>
<dbReference type="InterPro" id="IPR000212">
    <property type="entry name" value="DNA_helicase_UvrD/REP"/>
</dbReference>
<name>A0AAP4C6T0_9MICC</name>
<dbReference type="Proteomes" id="UP001240483">
    <property type="component" value="Unassembled WGS sequence"/>
</dbReference>
<keyword evidence="5 10" id="KW-0067">ATP-binding</keyword>
<evidence type="ECO:0000256" key="6">
    <source>
        <dbReference type="ARBA" id="ARBA00023235"/>
    </source>
</evidence>
<feature type="binding site" evidence="10">
    <location>
        <begin position="32"/>
        <end position="39"/>
    </location>
    <ligand>
        <name>ATP</name>
        <dbReference type="ChEBI" id="CHEBI:30616"/>
    </ligand>
</feature>
<evidence type="ECO:0000256" key="4">
    <source>
        <dbReference type="ARBA" id="ARBA00022806"/>
    </source>
</evidence>
<dbReference type="PANTHER" id="PTHR11070">
    <property type="entry name" value="UVRD / RECB / PCRA DNA HELICASE FAMILY MEMBER"/>
    <property type="match status" value="1"/>
</dbReference>
<dbReference type="SUPFAM" id="SSF47819">
    <property type="entry name" value="HRDC-like"/>
    <property type="match status" value="1"/>
</dbReference>
<dbReference type="FunFam" id="3.40.50.300:FF:001181">
    <property type="entry name" value="DNA helicase"/>
    <property type="match status" value="1"/>
</dbReference>
<feature type="domain" description="UvrD-like helicase ATP-binding" evidence="13">
    <location>
        <begin position="11"/>
        <end position="291"/>
    </location>
</feature>
<feature type="domain" description="HRDC" evidence="12">
    <location>
        <begin position="629"/>
        <end position="703"/>
    </location>
</feature>
<evidence type="ECO:0000256" key="10">
    <source>
        <dbReference type="PROSITE-ProRule" id="PRU00560"/>
    </source>
</evidence>
<sequence length="703" mass="77356">MRNPSPEEILAGLDAEQHEVASNVHGPMAVIAGAGTGKTRAITHRIAYGVASGAYVPNQVMAVTFTARAAAEMRARLRALGAHGVQAHTFHAAALRQLQYFWPQAVGGQPPALVDHKAPLVMEAARRLRISADRAAVRDIAGEIEWAKVSMLTPEAYASPALSRPPVASLDHQALARLYALYEEVKTDRGMIDFEDVLLLTVGILEDDERIAAQVRSQYRHFTVDEYQDVSPLQQRLLDAWLGSRADVCVVGDPSQTIYSFTGATPRFLLEFRQKYPEAREVRLVRDYRSTPQVVSVANRLLANRRVERGLGQRGAVWPEPLELVAQRDAGPKPEFHEAADDDAEAEFIAERISQLHEADGVALKDIAVLFRTNGQSEAFERALNARGISFQLRGAERFFKRSEVLQAMAQIRTAARQSPNEPAPGLVRDVLSSLGWTAKAPQATGAVRDRWESLSALVSLADGMDAALGEGERITMKQFADELMERAQTAHVPQLEGVTLASLHSSKGLEWDTVFLAGMTEGLMPISFAEDQAGVDEERRLMYVGVTRAQRRLIVSWALSRTAGGRGRRRRTRFLDGIAPSSHGAAASEARSRQAPRKPVSVMRCRECDGLLTSATERKLRRCDDCAPEIDEGLYESLREWRTETAREIGMPAFVVLTDATLLALAESMPEGPEDLLKVPGIGAAKMRRHGEDILSVLSQFR</sequence>
<keyword evidence="6" id="KW-0413">Isomerase</keyword>
<feature type="region of interest" description="Disordered" evidence="11">
    <location>
        <begin position="580"/>
        <end position="599"/>
    </location>
</feature>
<evidence type="ECO:0000256" key="5">
    <source>
        <dbReference type="ARBA" id="ARBA00022840"/>
    </source>
</evidence>
<dbReference type="PROSITE" id="PS51198">
    <property type="entry name" value="UVRD_HELICASE_ATP_BIND"/>
    <property type="match status" value="1"/>
</dbReference>
<dbReference type="GO" id="GO:0033202">
    <property type="term" value="C:DNA helicase complex"/>
    <property type="evidence" value="ECO:0007669"/>
    <property type="project" value="TreeGrafter"/>
</dbReference>
<evidence type="ECO:0000256" key="11">
    <source>
        <dbReference type="SAM" id="MobiDB-lite"/>
    </source>
</evidence>
<dbReference type="Gene3D" id="1.10.150.80">
    <property type="entry name" value="HRDC domain"/>
    <property type="match status" value="1"/>
</dbReference>
<dbReference type="Pfam" id="PF13361">
    <property type="entry name" value="UvrD_C"/>
    <property type="match status" value="2"/>
</dbReference>